<organism evidence="1 2">
    <name type="scientific">Lentzea guizhouensis</name>
    <dbReference type="NCBI Taxonomy" id="1586287"/>
    <lineage>
        <taxon>Bacteria</taxon>
        <taxon>Bacillati</taxon>
        <taxon>Actinomycetota</taxon>
        <taxon>Actinomycetes</taxon>
        <taxon>Pseudonocardiales</taxon>
        <taxon>Pseudonocardiaceae</taxon>
        <taxon>Lentzea</taxon>
    </lineage>
</organism>
<proteinExistence type="predicted"/>
<evidence type="ECO:0000313" key="1">
    <source>
        <dbReference type="EMBL" id="ANZ37737.1"/>
    </source>
</evidence>
<accession>A0A1B2HJ48</accession>
<keyword evidence="2" id="KW-1185">Reference proteome</keyword>
<evidence type="ECO:0000313" key="2">
    <source>
        <dbReference type="Proteomes" id="UP000093053"/>
    </source>
</evidence>
<dbReference type="RefSeq" id="WP_065916101.1">
    <property type="nucleotide sequence ID" value="NZ_CP016793.1"/>
</dbReference>
<dbReference type="KEGG" id="led:BBK82_18420"/>
<sequence length="72" mass="8133">MLRNVFRWGRAKAMTQCTCTPEWQGLYTEMDGQRQLALPRDEMATLVGYLDLRAHCAGCGAEYPHAWGLASQ</sequence>
<gene>
    <name evidence="1" type="ORF">BBK82_18420</name>
</gene>
<dbReference type="OrthoDB" id="3694250at2"/>
<dbReference type="STRING" id="1586287.BBK82_18420"/>
<dbReference type="AlphaFoldDB" id="A0A1B2HJ48"/>
<protein>
    <submittedName>
        <fullName evidence="1">Uncharacterized protein</fullName>
    </submittedName>
</protein>
<dbReference type="EMBL" id="CP016793">
    <property type="protein sequence ID" value="ANZ37737.1"/>
    <property type="molecule type" value="Genomic_DNA"/>
</dbReference>
<name>A0A1B2HJ48_9PSEU</name>
<dbReference type="Proteomes" id="UP000093053">
    <property type="component" value="Chromosome"/>
</dbReference>
<reference evidence="1 2" key="1">
    <citation type="submission" date="2016-07" db="EMBL/GenBank/DDBJ databases">
        <title>Complete genome sequence of the Lentzea guizhouensis DHS C013.</title>
        <authorList>
            <person name="Cao C."/>
        </authorList>
    </citation>
    <scope>NUCLEOTIDE SEQUENCE [LARGE SCALE GENOMIC DNA]</scope>
    <source>
        <strain evidence="1 2">DHS C013</strain>
    </source>
</reference>